<organism evidence="3 4">
    <name type="scientific">Trifolium subterraneum</name>
    <name type="common">Subterranean clover</name>
    <dbReference type="NCBI Taxonomy" id="3900"/>
    <lineage>
        <taxon>Eukaryota</taxon>
        <taxon>Viridiplantae</taxon>
        <taxon>Streptophyta</taxon>
        <taxon>Embryophyta</taxon>
        <taxon>Tracheophyta</taxon>
        <taxon>Spermatophyta</taxon>
        <taxon>Magnoliopsida</taxon>
        <taxon>eudicotyledons</taxon>
        <taxon>Gunneridae</taxon>
        <taxon>Pentapetalae</taxon>
        <taxon>rosids</taxon>
        <taxon>fabids</taxon>
        <taxon>Fabales</taxon>
        <taxon>Fabaceae</taxon>
        <taxon>Papilionoideae</taxon>
        <taxon>50 kb inversion clade</taxon>
        <taxon>NPAAA clade</taxon>
        <taxon>Hologalegina</taxon>
        <taxon>IRL clade</taxon>
        <taxon>Trifolieae</taxon>
        <taxon>Trifolium</taxon>
    </lineage>
</organism>
<dbReference type="InterPro" id="IPR018289">
    <property type="entry name" value="MULE_transposase_dom"/>
</dbReference>
<dbReference type="Pfam" id="PF03101">
    <property type="entry name" value="FAR1"/>
    <property type="match status" value="1"/>
</dbReference>
<dbReference type="PANTHER" id="PTHR47718:SF18">
    <property type="entry name" value="PROTEIN FAR1-RELATED SEQUENCE 5-LIKE"/>
    <property type="match status" value="1"/>
</dbReference>
<feature type="domain" description="MULE transposase" evidence="2">
    <location>
        <begin position="266"/>
        <end position="358"/>
    </location>
</feature>
<reference evidence="4" key="1">
    <citation type="journal article" date="2017" name="Front. Plant Sci.">
        <title>Climate Clever Clovers: New Paradigm to Reduce the Environmental Footprint of Ruminants by Breeding Low Methanogenic Forages Utilizing Haplotype Variation.</title>
        <authorList>
            <person name="Kaur P."/>
            <person name="Appels R."/>
            <person name="Bayer P.E."/>
            <person name="Keeble-Gagnere G."/>
            <person name="Wang J."/>
            <person name="Hirakawa H."/>
            <person name="Shirasawa K."/>
            <person name="Vercoe P."/>
            <person name="Stefanova K."/>
            <person name="Durmic Z."/>
            <person name="Nichols P."/>
            <person name="Revell C."/>
            <person name="Isobe S.N."/>
            <person name="Edwards D."/>
            <person name="Erskine W."/>
        </authorList>
    </citation>
    <scope>NUCLEOTIDE SEQUENCE [LARGE SCALE GENOMIC DNA]</scope>
    <source>
        <strain evidence="4">cv. Daliak</strain>
    </source>
</reference>
<dbReference type="InterPro" id="IPR004330">
    <property type="entry name" value="FAR1_DNA_bnd_dom"/>
</dbReference>
<gene>
    <name evidence="3" type="ORF">TSUD_35460</name>
</gene>
<dbReference type="AlphaFoldDB" id="A0A2Z6LXR1"/>
<dbReference type="Proteomes" id="UP000242715">
    <property type="component" value="Unassembled WGS sequence"/>
</dbReference>
<proteinExistence type="predicted"/>
<evidence type="ECO:0000259" key="1">
    <source>
        <dbReference type="Pfam" id="PF03101"/>
    </source>
</evidence>
<protein>
    <submittedName>
        <fullName evidence="3">Uncharacterized protein</fullName>
    </submittedName>
</protein>
<feature type="domain" description="FAR1" evidence="1">
    <location>
        <begin position="50"/>
        <end position="145"/>
    </location>
</feature>
<evidence type="ECO:0000313" key="3">
    <source>
        <dbReference type="EMBL" id="GAU23876.1"/>
    </source>
</evidence>
<name>A0A2Z6LXR1_TRISU</name>
<evidence type="ECO:0000313" key="4">
    <source>
        <dbReference type="Proteomes" id="UP000242715"/>
    </source>
</evidence>
<dbReference type="Pfam" id="PF10551">
    <property type="entry name" value="MULE"/>
    <property type="match status" value="1"/>
</dbReference>
<sequence>MGPDDSDEPTFDTTQDAPITQTDQVIPMDCDEKIKPKVGQLFDTLEDAESFYKNYAHSVGFSVRCSSENKNQNGVKRWKYFVCSKEGYKPNEAKDGEGEQTQTVIKTKRRSLTGEGCDAKVAFKLVEGGKYELTKFHESHTHALASPSKRPFLRSARKVNPVHKSIMYSNCKVNIGVSKTYQLLSEQLGGYQNVGCTQRDLQNCLRDLKTVTKDSDANVFIDNFKRKNEVNPSFYFAYEVDVEDQLKYVFWADGICRKNYSLFGDVVSFDTTYKTNKYSMIFAPFTGVNHHRQCITFGAAFLAEEKAESFIWLFEKFLEAMGGNPPNLLITDQDPAMKVAIEKVFSSSSLCMWHIMKKVSEKVGVSLNGNSEFNNKFKSCVWGSETPNEFEATWKSIMIEFELEKNE</sequence>
<dbReference type="PANTHER" id="PTHR47718">
    <property type="entry name" value="OS01G0519700 PROTEIN"/>
    <property type="match status" value="1"/>
</dbReference>
<dbReference type="EMBL" id="DF973280">
    <property type="protein sequence ID" value="GAU23876.1"/>
    <property type="molecule type" value="Genomic_DNA"/>
</dbReference>
<keyword evidence="4" id="KW-1185">Reference proteome</keyword>
<dbReference type="OrthoDB" id="1418566at2759"/>
<evidence type="ECO:0000259" key="2">
    <source>
        <dbReference type="Pfam" id="PF10551"/>
    </source>
</evidence>
<accession>A0A2Z6LXR1</accession>